<dbReference type="SUPFAM" id="SSF49870">
    <property type="entry name" value="Osmotin, thaumatin-like protein"/>
    <property type="match status" value="1"/>
</dbReference>
<dbReference type="AlphaFoldDB" id="A0A161TDZ3"/>
<dbReference type="Proteomes" id="UP000076632">
    <property type="component" value="Unassembled WGS sequence"/>
</dbReference>
<dbReference type="PROSITE" id="PS51367">
    <property type="entry name" value="THAUMATIN_2"/>
    <property type="match status" value="1"/>
</dbReference>
<dbReference type="RefSeq" id="XP_018189662.1">
    <property type="nucleotide sequence ID" value="XM_018329810.1"/>
</dbReference>
<dbReference type="InterPro" id="IPR001938">
    <property type="entry name" value="Thaumatin"/>
</dbReference>
<accession>A0A161TDZ3</accession>
<dbReference type="Gene3D" id="2.60.110.10">
    <property type="entry name" value="Thaumatin"/>
    <property type="match status" value="1"/>
</dbReference>
<dbReference type="PANTHER" id="PTHR31048">
    <property type="entry name" value="OS03G0233200 PROTEIN"/>
    <property type="match status" value="1"/>
</dbReference>
<proteinExistence type="predicted"/>
<dbReference type="OrthoDB" id="430315at2759"/>
<evidence type="ECO:0000313" key="1">
    <source>
        <dbReference type="EMBL" id="KZF24107.1"/>
    </source>
</evidence>
<dbReference type="InterPro" id="IPR037176">
    <property type="entry name" value="Osmotin/thaumatin-like_sf"/>
</dbReference>
<dbReference type="GeneID" id="28894947"/>
<dbReference type="InParanoid" id="A0A161TDZ3"/>
<gene>
    <name evidence="1" type="ORF">L228DRAFT_209385</name>
</gene>
<reference evidence="1 2" key="1">
    <citation type="journal article" date="2016" name="Fungal Biol.">
        <title>The genome of Xylona heveae provides a window into fungal endophytism.</title>
        <authorList>
            <person name="Gazis R."/>
            <person name="Kuo A."/>
            <person name="Riley R."/>
            <person name="LaButti K."/>
            <person name="Lipzen A."/>
            <person name="Lin J."/>
            <person name="Amirebrahimi M."/>
            <person name="Hesse C.N."/>
            <person name="Spatafora J.W."/>
            <person name="Henrissat B."/>
            <person name="Hainaut M."/>
            <person name="Grigoriev I.V."/>
            <person name="Hibbett D.S."/>
        </authorList>
    </citation>
    <scope>NUCLEOTIDE SEQUENCE [LARGE SCALE GENOMIC DNA]</scope>
    <source>
        <strain evidence="1 2">TC161</strain>
    </source>
</reference>
<dbReference type="OMA" id="PCKSACA"/>
<dbReference type="STRING" id="1328760.A0A161TDZ3"/>
<dbReference type="EMBL" id="KV407456">
    <property type="protein sequence ID" value="KZF24107.1"/>
    <property type="molecule type" value="Genomic_DNA"/>
</dbReference>
<dbReference type="SMART" id="SM00205">
    <property type="entry name" value="THN"/>
    <property type="match status" value="1"/>
</dbReference>
<keyword evidence="2" id="KW-1185">Reference proteome</keyword>
<sequence length="419" mass="44598">MAFRVVAGCFRRRAFYSRSFVITSLSILVFITCLAEGAQNALPLRSHRTGRREADTVPLQITNNCPEIIYPGIITQSGFAPGFGGFQLMPGAQESLTIGSDWQGRVWGRTNCSFNADGTGPANNGGNNGGGQACATGDCNGVLNCMVTGNTPVTLAEFTLASSTGQTFYDISLVDGYNLPIAIVSLHAESGIADIENIPSNLTNPICIGTAGLLAAQGWDPYTSGATDYAALLGTNSSFPLPFDQQVTVNDVSSWCPWDLQLDPPTSPQDGVYSYPDNSIQRPIFDPCYSACAKWSQPGDCCTGEYNSPGACKPSAYSRDAKKICPDAYSYAFDDQTSTFIIPSGGGFGVVFCPEGRSTTILSTTTPAEAQLLSGSEYKAYRKATVQKNVAFQAVNISYKRKWPHLAAAGLIFVILTGL</sequence>
<name>A0A161TDZ3_XYLHT</name>
<dbReference type="Pfam" id="PF00314">
    <property type="entry name" value="Thaumatin"/>
    <property type="match status" value="1"/>
</dbReference>
<protein>
    <submittedName>
        <fullName evidence="1">Osmotin, thaumatin-like protein</fullName>
    </submittedName>
</protein>
<evidence type="ECO:0000313" key="2">
    <source>
        <dbReference type="Proteomes" id="UP000076632"/>
    </source>
</evidence>
<organism evidence="1 2">
    <name type="scientific">Xylona heveae (strain CBS 132557 / TC161)</name>
    <dbReference type="NCBI Taxonomy" id="1328760"/>
    <lineage>
        <taxon>Eukaryota</taxon>
        <taxon>Fungi</taxon>
        <taxon>Dikarya</taxon>
        <taxon>Ascomycota</taxon>
        <taxon>Pezizomycotina</taxon>
        <taxon>Xylonomycetes</taxon>
        <taxon>Xylonales</taxon>
        <taxon>Xylonaceae</taxon>
        <taxon>Xylona</taxon>
    </lineage>
</organism>